<evidence type="ECO:0000313" key="2">
    <source>
        <dbReference type="EMBL" id="MFC2948243.1"/>
    </source>
</evidence>
<protein>
    <submittedName>
        <fullName evidence="2">MBL fold metallo-hydrolase</fullName>
    </submittedName>
</protein>
<dbReference type="Proteomes" id="UP001595387">
    <property type="component" value="Unassembled WGS sequence"/>
</dbReference>
<proteinExistence type="predicted"/>
<dbReference type="PANTHER" id="PTHR23131:SF4">
    <property type="entry name" value="METALLO-BETA-LACTAMASE SUPERFAMILY POTEIN"/>
    <property type="match status" value="1"/>
</dbReference>
<evidence type="ECO:0000313" key="3">
    <source>
        <dbReference type="Proteomes" id="UP001595387"/>
    </source>
</evidence>
<name>A0ABV7A5T6_9BACI</name>
<dbReference type="RefSeq" id="WP_390304985.1">
    <property type="nucleotide sequence ID" value="NZ_JBHRRZ010000014.1"/>
</dbReference>
<sequence length="321" mass="36783">MQVLDDTVTQFTIPTPFSVGDVHAYLLKGEVLTLIDAGVRTKDASDAMRLQLKELNYSPIDIEQIILTHHHPDHTGLIDDFPRAQMLSAHENAERWVTGNERFFQECEEFFLNCYRTWSVPEVYFGEASANLLDVLNYGGRGTITNFLSEGGGLPGHEEWRVIETKGHAQSHLSFLRDSDRVLVGGDHLLYHISPNPIIEPPQQSKQERAQPILQYRSSLHKCMELEVQKVYPGHGPVFSNVEEIIKKRLDKQEQRANHVYRLLQKEPMTPFEICRNLFPAQHEIQIDLTMSETIAQLDYLEDSGKTGKIFRNGRPVFYAK</sequence>
<dbReference type="Pfam" id="PF00753">
    <property type="entry name" value="Lactamase_B"/>
    <property type="match status" value="1"/>
</dbReference>
<organism evidence="2 3">
    <name type="scientific">Virgibacillus sediminis</name>
    <dbReference type="NCBI Taxonomy" id="202260"/>
    <lineage>
        <taxon>Bacteria</taxon>
        <taxon>Bacillati</taxon>
        <taxon>Bacillota</taxon>
        <taxon>Bacilli</taxon>
        <taxon>Bacillales</taxon>
        <taxon>Bacillaceae</taxon>
        <taxon>Virgibacillus</taxon>
    </lineage>
</organism>
<comment type="caution">
    <text evidence="2">The sequence shown here is derived from an EMBL/GenBank/DDBJ whole genome shotgun (WGS) entry which is preliminary data.</text>
</comment>
<dbReference type="InterPro" id="IPR036866">
    <property type="entry name" value="RibonucZ/Hydroxyglut_hydro"/>
</dbReference>
<keyword evidence="3" id="KW-1185">Reference proteome</keyword>
<dbReference type="EMBL" id="JBHRRZ010000014">
    <property type="protein sequence ID" value="MFC2948243.1"/>
    <property type="molecule type" value="Genomic_DNA"/>
</dbReference>
<dbReference type="SMART" id="SM00849">
    <property type="entry name" value="Lactamase_B"/>
    <property type="match status" value="1"/>
</dbReference>
<dbReference type="PANTHER" id="PTHR23131">
    <property type="entry name" value="ENDORIBONUCLEASE LACTB2"/>
    <property type="match status" value="1"/>
</dbReference>
<evidence type="ECO:0000259" key="1">
    <source>
        <dbReference type="SMART" id="SM00849"/>
    </source>
</evidence>
<feature type="domain" description="Metallo-beta-lactamase" evidence="1">
    <location>
        <begin position="21"/>
        <end position="235"/>
    </location>
</feature>
<gene>
    <name evidence="2" type="ORF">ACFODW_07820</name>
</gene>
<accession>A0ABV7A5T6</accession>
<dbReference type="InterPro" id="IPR001279">
    <property type="entry name" value="Metallo-B-lactamas"/>
</dbReference>
<dbReference type="Gene3D" id="3.60.15.10">
    <property type="entry name" value="Ribonuclease Z/Hydroxyacylglutathione hydrolase-like"/>
    <property type="match status" value="1"/>
</dbReference>
<dbReference type="InterPro" id="IPR050662">
    <property type="entry name" value="Sec-metab_biosynth-thioest"/>
</dbReference>
<reference evidence="3" key="1">
    <citation type="journal article" date="2019" name="Int. J. Syst. Evol. Microbiol.">
        <title>The Global Catalogue of Microorganisms (GCM) 10K type strain sequencing project: providing services to taxonomists for standard genome sequencing and annotation.</title>
        <authorList>
            <consortium name="The Broad Institute Genomics Platform"/>
            <consortium name="The Broad Institute Genome Sequencing Center for Infectious Disease"/>
            <person name="Wu L."/>
            <person name="Ma J."/>
        </authorList>
    </citation>
    <scope>NUCLEOTIDE SEQUENCE [LARGE SCALE GENOMIC DNA]</scope>
    <source>
        <strain evidence="3">KCTC 13193</strain>
    </source>
</reference>
<dbReference type="SUPFAM" id="SSF56281">
    <property type="entry name" value="Metallo-hydrolase/oxidoreductase"/>
    <property type="match status" value="1"/>
</dbReference>